<sequence length="128" mass="14475">MRKKTTFFRTAKQGRDEQGSNDSSPNTSISLFPIFFLIENKKRVFIEREFGFEIGGKGRIGIRKSIPQIQIFKGQGVARCTRFRPNPTKSGQKDQCGRLRSNPPLFRSTWRHLVATRSTGRGSGGAVR</sequence>
<evidence type="ECO:0000313" key="2">
    <source>
        <dbReference type="EMBL" id="KAG5613105.1"/>
    </source>
</evidence>
<accession>A0A9J5ZLT1</accession>
<reference evidence="2 3" key="1">
    <citation type="submission" date="2020-09" db="EMBL/GenBank/DDBJ databases">
        <title>De no assembly of potato wild relative species, Solanum commersonii.</title>
        <authorList>
            <person name="Cho K."/>
        </authorList>
    </citation>
    <scope>NUCLEOTIDE SEQUENCE [LARGE SCALE GENOMIC DNA]</scope>
    <source>
        <strain evidence="2">LZ3.2</strain>
        <tissue evidence="2">Leaf</tissue>
    </source>
</reference>
<dbReference type="Proteomes" id="UP000824120">
    <property type="component" value="Chromosome 4"/>
</dbReference>
<evidence type="ECO:0000256" key="1">
    <source>
        <dbReference type="SAM" id="MobiDB-lite"/>
    </source>
</evidence>
<feature type="region of interest" description="Disordered" evidence="1">
    <location>
        <begin position="1"/>
        <end position="28"/>
    </location>
</feature>
<organism evidence="2 3">
    <name type="scientific">Solanum commersonii</name>
    <name type="common">Commerson's wild potato</name>
    <name type="synonym">Commerson's nightshade</name>
    <dbReference type="NCBI Taxonomy" id="4109"/>
    <lineage>
        <taxon>Eukaryota</taxon>
        <taxon>Viridiplantae</taxon>
        <taxon>Streptophyta</taxon>
        <taxon>Embryophyta</taxon>
        <taxon>Tracheophyta</taxon>
        <taxon>Spermatophyta</taxon>
        <taxon>Magnoliopsida</taxon>
        <taxon>eudicotyledons</taxon>
        <taxon>Gunneridae</taxon>
        <taxon>Pentapetalae</taxon>
        <taxon>asterids</taxon>
        <taxon>lamiids</taxon>
        <taxon>Solanales</taxon>
        <taxon>Solanaceae</taxon>
        <taxon>Solanoideae</taxon>
        <taxon>Solaneae</taxon>
        <taxon>Solanum</taxon>
    </lineage>
</organism>
<comment type="caution">
    <text evidence="2">The sequence shown here is derived from an EMBL/GenBank/DDBJ whole genome shotgun (WGS) entry which is preliminary data.</text>
</comment>
<dbReference type="EMBL" id="JACXVP010000004">
    <property type="protein sequence ID" value="KAG5613105.1"/>
    <property type="molecule type" value="Genomic_DNA"/>
</dbReference>
<keyword evidence="3" id="KW-1185">Reference proteome</keyword>
<evidence type="ECO:0000313" key="3">
    <source>
        <dbReference type="Proteomes" id="UP000824120"/>
    </source>
</evidence>
<proteinExistence type="predicted"/>
<dbReference type="AlphaFoldDB" id="A0A9J5ZLT1"/>
<gene>
    <name evidence="2" type="ORF">H5410_024386</name>
</gene>
<name>A0A9J5ZLT1_SOLCO</name>
<protein>
    <submittedName>
        <fullName evidence="2">Uncharacterized protein</fullName>
    </submittedName>
</protein>
<feature type="region of interest" description="Disordered" evidence="1">
    <location>
        <begin position="84"/>
        <end position="103"/>
    </location>
</feature>